<dbReference type="InterPro" id="IPR012348">
    <property type="entry name" value="RNR-like"/>
</dbReference>
<protein>
    <recommendedName>
        <fullName evidence="1">propane 2-monooxygenase</fullName>
        <ecNumber evidence="1">1.14.13.227</ecNumber>
    </recommendedName>
</protein>
<dbReference type="InterPro" id="IPR009078">
    <property type="entry name" value="Ferritin-like_SF"/>
</dbReference>
<comment type="caution">
    <text evidence="5">The sequence shown here is derived from an EMBL/GenBank/DDBJ whole genome shotgun (WGS) entry which is preliminary data.</text>
</comment>
<organism evidence="5 6">
    <name type="scientific">Ferviditalea candida</name>
    <dbReference type="NCBI Taxonomy" id="3108399"/>
    <lineage>
        <taxon>Bacteria</taxon>
        <taxon>Bacillati</taxon>
        <taxon>Bacillota</taxon>
        <taxon>Bacilli</taxon>
        <taxon>Bacillales</taxon>
        <taxon>Paenibacillaceae</taxon>
        <taxon>Ferviditalea</taxon>
    </lineage>
</organism>
<evidence type="ECO:0000313" key="5">
    <source>
        <dbReference type="EMBL" id="MEB3100256.1"/>
    </source>
</evidence>
<dbReference type="SUPFAM" id="SSF47240">
    <property type="entry name" value="Ferritin-like"/>
    <property type="match status" value="1"/>
</dbReference>
<dbReference type="EC" id="1.14.13.227" evidence="1"/>
<evidence type="ECO:0000256" key="1">
    <source>
        <dbReference type="ARBA" id="ARBA00012710"/>
    </source>
</evidence>
<name>A0ABU5ZCM3_9BACL</name>
<accession>A0ABU5ZCM3</accession>
<sequence>MSGPQREMLEPIRKQPWDWKTKNEYEEVTVRQQPYLHGHYRHIFDERDYDIFDPRYTRLKSSDWEAFRDPKKYWYTTYTSDRKKMAEQVENNFSQAEEFHVIEHLDPSWVEAARTIYTPLRHLEYGESVQLQHVIRYALGTSIEQCSTFQSFDKTGRAQWITQWAMNMEAHHGDFLGFGKEIFMSQPAFQALRSYVEEVLVTDDWGEVLVALNLTLDPLLGNLIYRDFNRLALKHGDTHLAGLNYAIIKQMDWHADWAFALFGLLAEERATSRWDYLKSLGYEDWPGDYRWGMTLSDPRNTPEEPMHNREIINEWVGKWYPKAYHAVSQLSSLFERHNLQLNVQEALQAIQKERIEPKYKNAGIAFQGV</sequence>
<keyword evidence="6" id="KW-1185">Reference proteome</keyword>
<proteinExistence type="predicted"/>
<comment type="catalytic activity">
    <reaction evidence="4">
        <text>propane + NADH + O2 + H(+) = propan-2-ol + NAD(+) + H2O</text>
        <dbReference type="Rhea" id="RHEA:49992"/>
        <dbReference type="ChEBI" id="CHEBI:15377"/>
        <dbReference type="ChEBI" id="CHEBI:15378"/>
        <dbReference type="ChEBI" id="CHEBI:15379"/>
        <dbReference type="ChEBI" id="CHEBI:17824"/>
        <dbReference type="ChEBI" id="CHEBI:32879"/>
        <dbReference type="ChEBI" id="CHEBI:57540"/>
        <dbReference type="ChEBI" id="CHEBI:57945"/>
        <dbReference type="EC" id="1.14.13.227"/>
    </reaction>
</comment>
<evidence type="ECO:0000256" key="4">
    <source>
        <dbReference type="ARBA" id="ARBA00048941"/>
    </source>
</evidence>
<dbReference type="Gene3D" id="1.10.620.20">
    <property type="entry name" value="Ribonucleotide Reductase, subunit A"/>
    <property type="match status" value="1"/>
</dbReference>
<keyword evidence="3" id="KW-0503">Monooxygenase</keyword>
<dbReference type="RefSeq" id="WP_371752355.1">
    <property type="nucleotide sequence ID" value="NZ_JAYJLD010000001.1"/>
</dbReference>
<evidence type="ECO:0000256" key="2">
    <source>
        <dbReference type="ARBA" id="ARBA00023002"/>
    </source>
</evidence>
<keyword evidence="2" id="KW-0560">Oxidoreductase</keyword>
<gene>
    <name evidence="5" type="ORF">VF724_01110</name>
</gene>
<dbReference type="EMBL" id="JAYJLD010000001">
    <property type="protein sequence ID" value="MEB3100256.1"/>
    <property type="molecule type" value="Genomic_DNA"/>
</dbReference>
<evidence type="ECO:0000313" key="6">
    <source>
        <dbReference type="Proteomes" id="UP001310386"/>
    </source>
</evidence>
<dbReference type="Pfam" id="PF02332">
    <property type="entry name" value="Phenol_Hydrox"/>
    <property type="match status" value="1"/>
</dbReference>
<reference evidence="5" key="1">
    <citation type="submission" date="2023-12" db="EMBL/GenBank/DDBJ databases">
        <title>Fervidustalea candida gen. nov., sp. nov., a novel member of the family Paenibacillaceae isolated from a geothermal area.</title>
        <authorList>
            <person name="Li W.-J."/>
            <person name="Jiao J.-Y."/>
            <person name="Chen Y."/>
        </authorList>
    </citation>
    <scope>NUCLEOTIDE SEQUENCE</scope>
    <source>
        <strain evidence="5">SYSU GA230002</strain>
    </source>
</reference>
<dbReference type="Proteomes" id="UP001310386">
    <property type="component" value="Unassembled WGS sequence"/>
</dbReference>
<evidence type="ECO:0000256" key="3">
    <source>
        <dbReference type="ARBA" id="ARBA00023033"/>
    </source>
</evidence>
<dbReference type="InterPro" id="IPR003430">
    <property type="entry name" value="Phenol_Hydrox"/>
</dbReference>